<dbReference type="InterPro" id="IPR019619">
    <property type="entry name" value="DUF2490"/>
</dbReference>
<protein>
    <submittedName>
        <fullName evidence="1">DUF2490 domain-containing protein</fullName>
    </submittedName>
</protein>
<accession>A0AA51RDM1</accession>
<name>A0AA51RDM1_9BACT</name>
<dbReference type="RefSeq" id="WP_308357511.1">
    <property type="nucleotide sequence ID" value="NZ_CP129970.2"/>
</dbReference>
<dbReference type="AlphaFoldDB" id="A0AA51RDM1"/>
<dbReference type="Proteomes" id="UP001244443">
    <property type="component" value="Chromosome"/>
</dbReference>
<sequence length="276" mass="32922">MSRNFQIAIFSLFFLFCHIEKSFSQDEEKPTKASYKDPTTLLWLNTYGNVRISNRLFWIAQTHLRFQESENIPFAGQIAQVYNRHAISYLFSKQLNVSLGGVLRINFNPNDNLDDLNEKRSVAEWRIWHQYQFAMPFDRFMVYHRLRLEHRWTRTYENNSDYFFRNRYRYMLKFKIPLNKPKLGPRTFYVSPEAELIMQSGERVVNSPMEDLRLHSSVGYIINSRVTVAAGLMYSQGQDLNDGSIYGQKWTSRFHIYFSPDIRRVKNKIPEIHTTD</sequence>
<reference evidence="1" key="1">
    <citation type="submission" date="2023-08" db="EMBL/GenBank/DDBJ databases">
        <title>Comparative genomics and taxonomic characterization of three novel marine species of genus Marivirga.</title>
        <authorList>
            <person name="Muhammad N."/>
            <person name="Kim S.-G."/>
        </authorList>
    </citation>
    <scope>NUCLEOTIDE SEQUENCE [LARGE SCALE GENOMIC DNA]</scope>
    <source>
        <strain evidence="1">ABR2-2</strain>
    </source>
</reference>
<keyword evidence="2" id="KW-1185">Reference proteome</keyword>
<dbReference type="EMBL" id="CP129970">
    <property type="protein sequence ID" value="WMN07385.1"/>
    <property type="molecule type" value="Genomic_DNA"/>
</dbReference>
<gene>
    <name evidence="1" type="ORF">QYS48_11300</name>
</gene>
<evidence type="ECO:0000313" key="2">
    <source>
        <dbReference type="Proteomes" id="UP001244443"/>
    </source>
</evidence>
<evidence type="ECO:0000313" key="1">
    <source>
        <dbReference type="EMBL" id="WMN07385.1"/>
    </source>
</evidence>
<proteinExistence type="predicted"/>
<dbReference type="Pfam" id="PF10677">
    <property type="entry name" value="DUF2490"/>
    <property type="match status" value="1"/>
</dbReference>
<organism evidence="1 2">
    <name type="scientific">Marivirga arenosa</name>
    <dbReference type="NCBI Taxonomy" id="3059076"/>
    <lineage>
        <taxon>Bacteria</taxon>
        <taxon>Pseudomonadati</taxon>
        <taxon>Bacteroidota</taxon>
        <taxon>Cytophagia</taxon>
        <taxon>Cytophagales</taxon>
        <taxon>Marivirgaceae</taxon>
        <taxon>Marivirga</taxon>
    </lineage>
</organism>